<evidence type="ECO:0000256" key="7">
    <source>
        <dbReference type="ARBA" id="ARBA00022833"/>
    </source>
</evidence>
<dbReference type="EC" id="3.4.11.-" evidence="10"/>
<evidence type="ECO:0000256" key="1">
    <source>
        <dbReference type="ARBA" id="ARBA00001947"/>
    </source>
</evidence>
<organism evidence="11">
    <name type="scientific">Candidatus Improbicoccus pseudotrichonymphae</name>
    <dbReference type="NCBI Taxonomy" id="3033792"/>
    <lineage>
        <taxon>Bacteria</taxon>
        <taxon>Bacillati</taxon>
        <taxon>Bacillota</taxon>
        <taxon>Clostridia</taxon>
        <taxon>Candidatus Improbicoccus</taxon>
    </lineage>
</organism>
<dbReference type="NCBIfam" id="NF002600">
    <property type="entry name" value="PRK02256.1"/>
    <property type="match status" value="1"/>
</dbReference>
<keyword evidence="7 9" id="KW-0862">Zinc</keyword>
<dbReference type="GO" id="GO:0008237">
    <property type="term" value="F:metallopeptidase activity"/>
    <property type="evidence" value="ECO:0007669"/>
    <property type="project" value="UniProtKB-KW"/>
</dbReference>
<dbReference type="Gene3D" id="3.40.630.10">
    <property type="entry name" value="Zn peptidases"/>
    <property type="match status" value="1"/>
</dbReference>
<dbReference type="EMBL" id="AP027924">
    <property type="protein sequence ID" value="BED92097.1"/>
    <property type="molecule type" value="Genomic_DNA"/>
</dbReference>
<reference evidence="11" key="1">
    <citation type="journal article" date="2023" name="ISME J.">
        <title>Emergence of putative energy parasites within Clostridia revealed by genome analysis of a novel endosymbiotic clade.</title>
        <authorList>
            <person name="Takahashi K."/>
            <person name="Kuwahara H."/>
            <person name="Horikawa Y."/>
            <person name="Izawa K."/>
            <person name="Kato D."/>
            <person name="Inagaki T."/>
            <person name="Yuki M."/>
            <person name="Ohkuma M."/>
            <person name="Hongoh Y."/>
        </authorList>
    </citation>
    <scope>NUCLEOTIDE SEQUENCE</scope>
    <source>
        <strain evidence="11">CfP3-15</strain>
    </source>
</reference>
<proteinExistence type="inferred from homology"/>
<dbReference type="GO" id="GO:0006508">
    <property type="term" value="P:proteolysis"/>
    <property type="evidence" value="ECO:0007669"/>
    <property type="project" value="UniProtKB-KW"/>
</dbReference>
<accession>A0AA48KYP9</accession>
<dbReference type="PANTHER" id="PTHR28570:SF2">
    <property type="entry name" value="M18 FAMILY AMINOPEPTIDASE 1-RELATED"/>
    <property type="match status" value="1"/>
</dbReference>
<comment type="cofactor">
    <cofactor evidence="1 10">
        <name>Zn(2+)</name>
        <dbReference type="ChEBI" id="CHEBI:29105"/>
    </cofactor>
</comment>
<evidence type="ECO:0000256" key="5">
    <source>
        <dbReference type="ARBA" id="ARBA00022723"/>
    </source>
</evidence>
<keyword evidence="8 9" id="KW-0482">Metalloprotease</keyword>
<name>A0AA48KYP9_9FIRM</name>
<evidence type="ECO:0000256" key="9">
    <source>
        <dbReference type="RuleBase" id="RU004386"/>
    </source>
</evidence>
<dbReference type="Proteomes" id="UP001337580">
    <property type="component" value="Chromosome"/>
</dbReference>
<dbReference type="Gene3D" id="2.30.250.10">
    <property type="entry name" value="Aminopeptidase i, Domain 2"/>
    <property type="match status" value="1"/>
</dbReference>
<keyword evidence="3 9" id="KW-0031">Aminopeptidase</keyword>
<dbReference type="SUPFAM" id="SSF101821">
    <property type="entry name" value="Aminopeptidase/glucanase lid domain"/>
    <property type="match status" value="1"/>
</dbReference>
<gene>
    <name evidence="11" type="ORF">CfP315_0681</name>
</gene>
<evidence type="ECO:0000256" key="3">
    <source>
        <dbReference type="ARBA" id="ARBA00022438"/>
    </source>
</evidence>
<dbReference type="GO" id="GO:0005737">
    <property type="term" value="C:cytoplasm"/>
    <property type="evidence" value="ECO:0007669"/>
    <property type="project" value="UniProtKB-ARBA"/>
</dbReference>
<evidence type="ECO:0000256" key="2">
    <source>
        <dbReference type="ARBA" id="ARBA00008290"/>
    </source>
</evidence>
<dbReference type="GO" id="GO:0004177">
    <property type="term" value="F:aminopeptidase activity"/>
    <property type="evidence" value="ECO:0007669"/>
    <property type="project" value="UniProtKB-KW"/>
</dbReference>
<dbReference type="Pfam" id="PF02127">
    <property type="entry name" value="Peptidase_M18"/>
    <property type="match status" value="1"/>
</dbReference>
<evidence type="ECO:0000256" key="4">
    <source>
        <dbReference type="ARBA" id="ARBA00022670"/>
    </source>
</evidence>
<dbReference type="GO" id="GO:0008270">
    <property type="term" value="F:zinc ion binding"/>
    <property type="evidence" value="ECO:0007669"/>
    <property type="project" value="InterPro"/>
</dbReference>
<dbReference type="InterPro" id="IPR023358">
    <property type="entry name" value="Peptidase_M18_dom2"/>
</dbReference>
<keyword evidence="5 9" id="KW-0479">Metal-binding</keyword>
<dbReference type="PRINTS" id="PR00932">
    <property type="entry name" value="AMINO1PTASE"/>
</dbReference>
<keyword evidence="6 9" id="KW-0378">Hydrolase</keyword>
<dbReference type="AlphaFoldDB" id="A0AA48KYP9"/>
<comment type="similarity">
    <text evidence="2 9">Belongs to the peptidase M18 family.</text>
</comment>
<sequence length="469" mass="52872">MIKYSKEDLSKLKNNILNKRENILFKKDASYKKKAFDFSEGYKGFLNKVKTEREIVNEVRFLALNNGFKDFNSEKIYSSGDRFFVTNKERNIFLVIVGENGIKQGARIIVSHIDAPRIDLKPVPIYESGGLVYFKTQYYGGIKKYQWTSLPLALHGKIIKENNEIVDIKEGEFDDDHCFCITDLLPHLAQEQMTKPMNKAIEGESLKLLIGSESLAPDIEDAAKLCIINLLNKKYGLHESDFVFSELQIVPALQAKDVGFDRSMIGSYAHDDRCCSFAGIQAFLDTKAVNKTSILALVDKEEVGSEGDTSSQSIFLLDFLNILCENEGLKFRDISRKTKCISGDVEAAYDPIYPDKFDPDNSAYMNNGVAIVKYTGHRGKLEASDASVEFLSFIRKIFKENDVYWQTGSLGKVDTGGGGTVAKYFSRLNMDVVDIGIPVLSMHSPFEVISKLDLYELYRGFKAFIRSCD</sequence>
<evidence type="ECO:0000256" key="10">
    <source>
        <dbReference type="RuleBase" id="RU004387"/>
    </source>
</evidence>
<evidence type="ECO:0000256" key="8">
    <source>
        <dbReference type="ARBA" id="ARBA00023049"/>
    </source>
</evidence>
<evidence type="ECO:0000256" key="6">
    <source>
        <dbReference type="ARBA" id="ARBA00022801"/>
    </source>
</evidence>
<dbReference type="PANTHER" id="PTHR28570">
    <property type="entry name" value="ASPARTYL AMINOPEPTIDASE"/>
    <property type="match status" value="1"/>
</dbReference>
<dbReference type="SUPFAM" id="SSF53187">
    <property type="entry name" value="Zn-dependent exopeptidases"/>
    <property type="match status" value="1"/>
</dbReference>
<keyword evidence="4 9" id="KW-0645">Protease</keyword>
<dbReference type="KEGG" id="ips:CfP315_0681"/>
<protein>
    <recommendedName>
        <fullName evidence="10">M18 family aminopeptidase</fullName>
        <ecNumber evidence="10">3.4.11.-</ecNumber>
    </recommendedName>
</protein>
<evidence type="ECO:0000313" key="11">
    <source>
        <dbReference type="EMBL" id="BED92097.1"/>
    </source>
</evidence>
<dbReference type="InterPro" id="IPR001948">
    <property type="entry name" value="Peptidase_M18"/>
</dbReference>